<feature type="compositionally biased region" description="Basic and acidic residues" evidence="12">
    <location>
        <begin position="235"/>
        <end position="245"/>
    </location>
</feature>
<comment type="caution">
    <text evidence="14">The sequence shown here is derived from an EMBL/GenBank/DDBJ whole genome shotgun (WGS) entry which is preliminary data.</text>
</comment>
<feature type="compositionally biased region" description="Basic and acidic residues" evidence="12">
    <location>
        <begin position="11"/>
        <end position="24"/>
    </location>
</feature>
<feature type="compositionally biased region" description="Basic and acidic residues" evidence="12">
    <location>
        <begin position="145"/>
        <end position="160"/>
    </location>
</feature>
<evidence type="ECO:0000256" key="9">
    <source>
        <dbReference type="PIRSR" id="PIRSR610347-1"/>
    </source>
</evidence>
<evidence type="ECO:0000256" key="11">
    <source>
        <dbReference type="PIRSR" id="PIRSR610347-3"/>
    </source>
</evidence>
<dbReference type="Proteomes" id="UP001195483">
    <property type="component" value="Unassembled WGS sequence"/>
</dbReference>
<organism evidence="14 15">
    <name type="scientific">Potamilus streckersoni</name>
    <dbReference type="NCBI Taxonomy" id="2493646"/>
    <lineage>
        <taxon>Eukaryota</taxon>
        <taxon>Metazoa</taxon>
        <taxon>Spiralia</taxon>
        <taxon>Lophotrochozoa</taxon>
        <taxon>Mollusca</taxon>
        <taxon>Bivalvia</taxon>
        <taxon>Autobranchia</taxon>
        <taxon>Heteroconchia</taxon>
        <taxon>Palaeoheterodonta</taxon>
        <taxon>Unionida</taxon>
        <taxon>Unionoidea</taxon>
        <taxon>Unionidae</taxon>
        <taxon>Ambleminae</taxon>
        <taxon>Lampsilini</taxon>
        <taxon>Potamilus</taxon>
    </lineage>
</organism>
<keyword evidence="6" id="KW-0269">Exonuclease</keyword>
<feature type="binding site" evidence="10">
    <location>
        <position position="393"/>
    </location>
    <ligand>
        <name>substrate</name>
    </ligand>
</feature>
<comment type="subcellular location">
    <subcellularLocation>
        <location evidence="1">Nucleus</location>
    </subcellularLocation>
</comment>
<feature type="site" description="Interaction with DNA" evidence="11">
    <location>
        <position position="644"/>
    </location>
</feature>
<feature type="compositionally biased region" description="Polar residues" evidence="12">
    <location>
        <begin position="25"/>
        <end position="36"/>
    </location>
</feature>
<dbReference type="Gene3D" id="3.30.870.10">
    <property type="entry name" value="Endonuclease Chain A"/>
    <property type="match status" value="2"/>
</dbReference>
<dbReference type="PANTHER" id="PTHR12415">
    <property type="entry name" value="TYROSYL-DNA PHOSPHODIESTERASE 1"/>
    <property type="match status" value="1"/>
</dbReference>
<evidence type="ECO:0000313" key="14">
    <source>
        <dbReference type="EMBL" id="KAK3595941.1"/>
    </source>
</evidence>
<feature type="compositionally biased region" description="Polar residues" evidence="12">
    <location>
        <begin position="83"/>
        <end position="95"/>
    </location>
</feature>
<dbReference type="GO" id="GO:0005634">
    <property type="term" value="C:nucleus"/>
    <property type="evidence" value="ECO:0007669"/>
    <property type="project" value="UniProtKB-SubCell"/>
</dbReference>
<keyword evidence="7" id="KW-0234">DNA repair</keyword>
<dbReference type="InterPro" id="IPR010347">
    <property type="entry name" value="Tdp1"/>
</dbReference>
<dbReference type="CDD" id="cd09193">
    <property type="entry name" value="PLDc_mTdp1_1"/>
    <property type="match status" value="1"/>
</dbReference>
<dbReference type="GO" id="GO:0004527">
    <property type="term" value="F:exonuclease activity"/>
    <property type="evidence" value="ECO:0007669"/>
    <property type="project" value="UniProtKB-KW"/>
</dbReference>
<evidence type="ECO:0000256" key="1">
    <source>
        <dbReference type="ARBA" id="ARBA00004123"/>
    </source>
</evidence>
<feature type="compositionally biased region" description="Basic and acidic residues" evidence="12">
    <location>
        <begin position="96"/>
        <end position="110"/>
    </location>
</feature>
<keyword evidence="15" id="KW-1185">Reference proteome</keyword>
<dbReference type="Pfam" id="PF10283">
    <property type="entry name" value="zf-CCHH"/>
    <property type="match status" value="1"/>
</dbReference>
<evidence type="ECO:0000256" key="5">
    <source>
        <dbReference type="ARBA" id="ARBA00022801"/>
    </source>
</evidence>
<comment type="similarity">
    <text evidence="2">Belongs to the tyrosyl-DNA phosphodiesterase family.</text>
</comment>
<feature type="active site" description="Nucleophile" evidence="9">
    <location>
        <position position="391"/>
    </location>
</feature>
<evidence type="ECO:0000256" key="10">
    <source>
        <dbReference type="PIRSR" id="PIRSR610347-2"/>
    </source>
</evidence>
<evidence type="ECO:0000256" key="6">
    <source>
        <dbReference type="ARBA" id="ARBA00022839"/>
    </source>
</evidence>
<dbReference type="GO" id="GO:0003697">
    <property type="term" value="F:single-stranded DNA binding"/>
    <property type="evidence" value="ECO:0007669"/>
    <property type="project" value="TreeGrafter"/>
</dbReference>
<dbReference type="AlphaFoldDB" id="A0AAE0SPS8"/>
<feature type="compositionally biased region" description="Polar residues" evidence="12">
    <location>
        <begin position="204"/>
        <end position="213"/>
    </location>
</feature>
<keyword evidence="5" id="KW-0378">Hydrolase</keyword>
<dbReference type="CDD" id="cd09195">
    <property type="entry name" value="PLDc_mTdp1_2"/>
    <property type="match status" value="1"/>
</dbReference>
<keyword evidence="8" id="KW-0539">Nucleus</keyword>
<feature type="domain" description="PBZ-type" evidence="13">
    <location>
        <begin position="216"/>
        <end position="241"/>
    </location>
</feature>
<evidence type="ECO:0000256" key="8">
    <source>
        <dbReference type="ARBA" id="ARBA00023242"/>
    </source>
</evidence>
<evidence type="ECO:0000259" key="13">
    <source>
        <dbReference type="Pfam" id="PF10283"/>
    </source>
</evidence>
<evidence type="ECO:0000256" key="12">
    <source>
        <dbReference type="SAM" id="MobiDB-lite"/>
    </source>
</evidence>
<accession>A0AAE0SPS8</accession>
<dbReference type="EMBL" id="JAEAOA010001917">
    <property type="protein sequence ID" value="KAK3595941.1"/>
    <property type="molecule type" value="Genomic_DNA"/>
</dbReference>
<reference evidence="14" key="2">
    <citation type="journal article" date="2021" name="Genome Biol. Evol.">
        <title>Developing a high-quality reference genome for a parasitic bivalve with doubly uniparental inheritance (Bivalvia: Unionida).</title>
        <authorList>
            <person name="Smith C.H."/>
        </authorList>
    </citation>
    <scope>NUCLEOTIDE SEQUENCE</scope>
    <source>
        <strain evidence="14">CHS0354</strain>
        <tissue evidence="14">Mantle</tissue>
    </source>
</reference>
<keyword evidence="4" id="KW-0227">DNA damage</keyword>
<dbReference type="GO" id="GO:0017005">
    <property type="term" value="F:3'-tyrosyl-DNA phosphodiesterase activity"/>
    <property type="evidence" value="ECO:0007669"/>
    <property type="project" value="TreeGrafter"/>
</dbReference>
<keyword evidence="3" id="KW-0540">Nuclease</keyword>
<dbReference type="GO" id="GO:0003690">
    <property type="term" value="F:double-stranded DNA binding"/>
    <property type="evidence" value="ECO:0007669"/>
    <property type="project" value="TreeGrafter"/>
</dbReference>
<protein>
    <recommendedName>
        <fullName evidence="13">PBZ-type domain-containing protein</fullName>
    </recommendedName>
</protein>
<sequence length="737" mass="83035">MASAHTVSDSDSDKTTEPDSHDTLKPSTRNLYNNSPDLFDNTLPSTPVKRRVPSVTRQRGKVHEISESDSDDSDQSASHVSGKSLSSMTKSLDTSFSKRQEFKEKTKHENMTIVQSDHSQKKGRSSSASKYEREKSTSIGQQLESRQDKSSGDTGSKDGNKALSRTNQNENCDAESTKSGLKRKATDSKKESQTTLQKHETVRLENTNNNMPQDSRPLCKYDAICYRKNPTHFQEYRHPEKEKGHTSSATEPPPNKKLKKESEAMVGSSLTQTTISKSRGVSELYKHAQPFSFFLTKVAGIADKYNSTLALDIKDILSADMGNLVASCQFNYMFDIPWLIQQYPKEFRSKPLLIVHGEQGPSKTELEAEAIDYKNIRFCQAKLEMMYGTHHTKMMLLQYDTGMRVVIHTSNLIKQDWHQKTQGIWISPLFPKMAKPSATEGDSLTYFKKNLLEYVSAYKAYQLKDWINNISEHDMSAARVVIIGSVPGRHTGDQMRSWGHLKLKRVLQQHGPSNTAVTKWPVIGQFSSVGSMGANKEAWLCGEWLQSLSAVNGGTTLPSVPPLQLVFPTKDNVRCSLEGFPAGGSIPYSINVAKKQMFLHDFFHQWRSEGQGRSRAMPHIKTYLRPSPDSQKTAWFLVTSANLSKAAWGALEKKGTQLMIRSYEIGVLFLPKFFGDKELFDVSSNLELLKSSTNVFPLPFDLPLTDYVKGKDRPWLWDIPYMDLPDTNGNIWCPRAR</sequence>
<dbReference type="InterPro" id="IPR019406">
    <property type="entry name" value="APLF_PBZ"/>
</dbReference>
<dbReference type="Pfam" id="PF06087">
    <property type="entry name" value="Tyr-DNA_phospho"/>
    <property type="match status" value="1"/>
</dbReference>
<feature type="binding site" evidence="10">
    <location>
        <position position="621"/>
    </location>
    <ligand>
        <name>substrate</name>
    </ligand>
</feature>
<proteinExistence type="inferred from homology"/>
<evidence type="ECO:0000256" key="7">
    <source>
        <dbReference type="ARBA" id="ARBA00023204"/>
    </source>
</evidence>
<name>A0AAE0SPS8_9BIVA</name>
<evidence type="ECO:0000256" key="3">
    <source>
        <dbReference type="ARBA" id="ARBA00022722"/>
    </source>
</evidence>
<evidence type="ECO:0000256" key="4">
    <source>
        <dbReference type="ARBA" id="ARBA00022763"/>
    </source>
</evidence>
<evidence type="ECO:0000256" key="2">
    <source>
        <dbReference type="ARBA" id="ARBA00010205"/>
    </source>
</evidence>
<feature type="region of interest" description="Disordered" evidence="12">
    <location>
        <begin position="1"/>
        <end position="216"/>
    </location>
</feature>
<reference evidence="14" key="1">
    <citation type="journal article" date="2021" name="Genome Biol. Evol.">
        <title>A High-Quality Reference Genome for a Parasitic Bivalve with Doubly Uniparental Inheritance (Bivalvia: Unionida).</title>
        <authorList>
            <person name="Smith C.H."/>
        </authorList>
    </citation>
    <scope>NUCLEOTIDE SEQUENCE</scope>
    <source>
        <strain evidence="14">CHS0354</strain>
    </source>
</reference>
<evidence type="ECO:0000313" key="15">
    <source>
        <dbReference type="Proteomes" id="UP001195483"/>
    </source>
</evidence>
<feature type="active site" description="Proton donor/acceptor" evidence="9">
    <location>
        <position position="619"/>
    </location>
</feature>
<feature type="compositionally biased region" description="Basic and acidic residues" evidence="12">
    <location>
        <begin position="184"/>
        <end position="203"/>
    </location>
</feature>
<gene>
    <name evidence="14" type="ORF">CHS0354_032452</name>
</gene>
<feature type="region of interest" description="Disordered" evidence="12">
    <location>
        <begin position="235"/>
        <end position="271"/>
    </location>
</feature>
<dbReference type="SUPFAM" id="SSF56024">
    <property type="entry name" value="Phospholipase D/nuclease"/>
    <property type="match status" value="2"/>
</dbReference>
<dbReference type="PANTHER" id="PTHR12415:SF0">
    <property type="entry name" value="TYROSYL-DNA PHOSPHODIESTERASE 1"/>
    <property type="match status" value="1"/>
</dbReference>
<dbReference type="GO" id="GO:0006281">
    <property type="term" value="P:DNA repair"/>
    <property type="evidence" value="ECO:0007669"/>
    <property type="project" value="UniProtKB-KW"/>
</dbReference>
<reference evidence="14" key="3">
    <citation type="submission" date="2023-05" db="EMBL/GenBank/DDBJ databases">
        <authorList>
            <person name="Smith C.H."/>
        </authorList>
    </citation>
    <scope>NUCLEOTIDE SEQUENCE</scope>
    <source>
        <strain evidence="14">CHS0354</strain>
        <tissue evidence="14">Mantle</tissue>
    </source>
</reference>